<feature type="active site" description="Charge relay system" evidence="7">
    <location>
        <position position="230"/>
    </location>
</feature>
<feature type="domain" description="HYDIN/VesB/CFA65-like Ig-like" evidence="11">
    <location>
        <begin position="771"/>
        <end position="861"/>
    </location>
</feature>
<name>A0A1I4YFH2_9PROT</name>
<dbReference type="Gene3D" id="2.60.40.10">
    <property type="entry name" value="Immunoglobulins"/>
    <property type="match status" value="3"/>
</dbReference>
<dbReference type="EMBL" id="FOVJ01000001">
    <property type="protein sequence ID" value="SFN36756.1"/>
    <property type="molecule type" value="Genomic_DNA"/>
</dbReference>
<proteinExistence type="inferred from homology"/>
<feature type="region of interest" description="Disordered" evidence="8">
    <location>
        <begin position="393"/>
        <end position="416"/>
    </location>
</feature>
<dbReference type="GO" id="GO:0005737">
    <property type="term" value="C:cytoplasm"/>
    <property type="evidence" value="ECO:0007669"/>
    <property type="project" value="UniProtKB-SubCell"/>
</dbReference>
<keyword evidence="6" id="KW-0966">Cell projection</keyword>
<dbReference type="Pfam" id="PF00082">
    <property type="entry name" value="Peptidase_S8"/>
    <property type="match status" value="1"/>
</dbReference>
<dbReference type="InterPro" id="IPR051048">
    <property type="entry name" value="Peptidase_S8/S53_subtilisin"/>
</dbReference>
<keyword evidence="5" id="KW-0969">Cilium</keyword>
<dbReference type="AlphaFoldDB" id="A0A1I4YFH2"/>
<dbReference type="OrthoDB" id="6306157at2"/>
<dbReference type="InterPro" id="IPR013783">
    <property type="entry name" value="Ig-like_fold"/>
</dbReference>
<keyword evidence="4" id="KW-0963">Cytoplasm</keyword>
<dbReference type="Gene3D" id="3.40.50.200">
    <property type="entry name" value="Peptidase S8/S53 domain"/>
    <property type="match status" value="1"/>
</dbReference>
<feature type="domain" description="Abnormal spindle-like microcephaly-associated protein ASH" evidence="10">
    <location>
        <begin position="665"/>
        <end position="749"/>
    </location>
</feature>
<dbReference type="PANTHER" id="PTHR43399:SF4">
    <property type="entry name" value="CELL WALL-ASSOCIATED PROTEASE"/>
    <property type="match status" value="1"/>
</dbReference>
<evidence type="ECO:0000313" key="12">
    <source>
        <dbReference type="EMBL" id="SFN36756.1"/>
    </source>
</evidence>
<evidence type="ECO:0000256" key="8">
    <source>
        <dbReference type="SAM" id="MobiDB-lite"/>
    </source>
</evidence>
<dbReference type="NCBIfam" id="NF012200">
    <property type="entry name" value="choice_anch_D"/>
    <property type="match status" value="3"/>
</dbReference>
<dbReference type="Pfam" id="PF22544">
    <property type="entry name" value="HYDIN_VesB_CFA65-like_Ig"/>
    <property type="match status" value="1"/>
</dbReference>
<evidence type="ECO:0000256" key="1">
    <source>
        <dbReference type="ARBA" id="ARBA00004138"/>
    </source>
</evidence>
<dbReference type="Gene3D" id="2.60.120.380">
    <property type="match status" value="1"/>
</dbReference>
<dbReference type="SUPFAM" id="SSF52743">
    <property type="entry name" value="Subtilisin-like"/>
    <property type="match status" value="1"/>
</dbReference>
<feature type="active site" description="Charge relay system" evidence="7">
    <location>
        <position position="270"/>
    </location>
</feature>
<dbReference type="InterPro" id="IPR000209">
    <property type="entry name" value="Peptidase_S8/S53_dom"/>
</dbReference>
<dbReference type="GO" id="GO:0006508">
    <property type="term" value="P:proteolysis"/>
    <property type="evidence" value="ECO:0007669"/>
    <property type="project" value="UniProtKB-KW"/>
</dbReference>
<dbReference type="InterPro" id="IPR034058">
    <property type="entry name" value="TagA/B/C/D_pept_dom"/>
</dbReference>
<evidence type="ECO:0000259" key="10">
    <source>
        <dbReference type="Pfam" id="PF15780"/>
    </source>
</evidence>
<dbReference type="InterPro" id="IPR031549">
    <property type="entry name" value="ASH"/>
</dbReference>
<keyword evidence="13" id="KW-1185">Reference proteome</keyword>
<dbReference type="PROSITE" id="PS51892">
    <property type="entry name" value="SUBTILASE"/>
    <property type="match status" value="1"/>
</dbReference>
<sequence>MQDHERRPVRLTSFSFDPLTEKPDVPEELRIKKIPKGCAPTIVQFKKSLTREERTHIQNRYGLKLTVYIPKYAYLEEMTAETLGKLSADPLFRASVPFHPAFKIAPGIGERGFRTPERKEIAGYWLHVLLFPEADLQNIAETLEKLGASQIRIIDDRKIGGTAQALFIVQSLDLLPKIAQLDSVRWIEEVAEHIEDNVNAAGTIQSGTANNPVIWNQGLHGEGQVIGLIDSAPPDINHCFFQDPVNNTPGLAHRKILQIRNASGSAAGGHATFTSGCAAGDDFNNPGAAGRRGGAWAARLVCGNNNDIPGINSMLAELNAAATMGAVVHTNSWHDNTAGSGNPATYNQTAADVDTFTWNNEDHLVLGSAGNNGEEQGPPGTAKNAICVGASQADPSEMNFGDGNPGPTADGRSKPDLMAPGCGIQSATVSTACGTGPRSACATSYATPHTAAAAILARQYFAEGWYPTGTPQPQHAFVPSGALLKALLLNSTIDMTGVAGYPSNLEGWGLVQLDNALSFPGSASDLRVWDIRHASGLFTGDTHEYHVDVATSTQPLKVTLVWSEPPGAAASASPVVNNLDLEVLSPDRTQTFRGNVFAGGVSVTGGAPDTLNNVEMALITAPTTGDWAIRVIGTEVNVGNPGQGYAVVVTADILDPLATAIADDGNFGDVCLGSFADQMLTINNRSSSASLEISGINSSSPDFLTPSVISYPLVVGPQDSINVIIRFQPTNFGPKAATLSVISDDPASPHTIDVTGDAPAPRLVLVAANAGNFGRVCVGSFVDEPLILSNSGKCTLSVNSITSSSGEFVVPQVLSYPVTIGAGNFLPVPIRFEPGSFGPKSATLTVISDDPVSPHTIDVSGEAPAGKLAITGSLCFGAVRACCTAERTISICNTGDCKLHVTSVAFKRKSRHLKLVNNPFPATLHPGACLGIVIRYKATEKCSKCSELVVTSDDPITPIKILEVMAYTIWSDCSCKQHCEACRNGCCEKRHAECCSPECYEDCCDDDDDNGRHEGEDDY</sequence>
<evidence type="ECO:0000259" key="11">
    <source>
        <dbReference type="Pfam" id="PF22544"/>
    </source>
</evidence>
<dbReference type="CDD" id="cd04842">
    <property type="entry name" value="Peptidases_S8_Kp43_protease"/>
    <property type="match status" value="1"/>
</dbReference>
<dbReference type="InterPro" id="IPR053879">
    <property type="entry name" value="HYDIN_VesB_CFA65-like_Ig"/>
</dbReference>
<comment type="similarity">
    <text evidence="3 7">Belongs to the peptidase S8 family.</text>
</comment>
<dbReference type="InterPro" id="IPR036852">
    <property type="entry name" value="Peptidase_S8/S53_dom_sf"/>
</dbReference>
<dbReference type="GO" id="GO:0004252">
    <property type="term" value="F:serine-type endopeptidase activity"/>
    <property type="evidence" value="ECO:0007669"/>
    <property type="project" value="UniProtKB-UniRule"/>
</dbReference>
<evidence type="ECO:0000256" key="7">
    <source>
        <dbReference type="PROSITE-ProRule" id="PRU01240"/>
    </source>
</evidence>
<evidence type="ECO:0000256" key="5">
    <source>
        <dbReference type="ARBA" id="ARBA00023069"/>
    </source>
</evidence>
<dbReference type="Proteomes" id="UP000183107">
    <property type="component" value="Unassembled WGS sequence"/>
</dbReference>
<evidence type="ECO:0000256" key="6">
    <source>
        <dbReference type="ARBA" id="ARBA00023273"/>
    </source>
</evidence>
<dbReference type="Pfam" id="PF15780">
    <property type="entry name" value="ASH"/>
    <property type="match status" value="1"/>
</dbReference>
<feature type="domain" description="Peptidase S8/S53" evidence="9">
    <location>
        <begin position="221"/>
        <end position="509"/>
    </location>
</feature>
<evidence type="ECO:0000259" key="9">
    <source>
        <dbReference type="Pfam" id="PF00082"/>
    </source>
</evidence>
<accession>A0A1I4YFH2</accession>
<evidence type="ECO:0000256" key="3">
    <source>
        <dbReference type="ARBA" id="ARBA00011073"/>
    </source>
</evidence>
<keyword evidence="7 12" id="KW-0645">Protease</keyword>
<dbReference type="PANTHER" id="PTHR43399">
    <property type="entry name" value="SUBTILISIN-RELATED"/>
    <property type="match status" value="1"/>
</dbReference>
<dbReference type="RefSeq" id="WP_074794591.1">
    <property type="nucleotide sequence ID" value="NZ_FOVJ01000001.1"/>
</dbReference>
<reference evidence="13" key="1">
    <citation type="submission" date="2016-10" db="EMBL/GenBank/DDBJ databases">
        <authorList>
            <person name="Varghese N."/>
        </authorList>
    </citation>
    <scope>NUCLEOTIDE SEQUENCE [LARGE SCALE GENOMIC DNA]</scope>
    <source>
        <strain evidence="13">Nsp8</strain>
    </source>
</reference>
<organism evidence="12 13">
    <name type="scientific">Nitrosospira briensis</name>
    <dbReference type="NCBI Taxonomy" id="35799"/>
    <lineage>
        <taxon>Bacteria</taxon>
        <taxon>Pseudomonadati</taxon>
        <taxon>Pseudomonadota</taxon>
        <taxon>Betaproteobacteria</taxon>
        <taxon>Nitrosomonadales</taxon>
        <taxon>Nitrosomonadaceae</taxon>
        <taxon>Nitrosospira</taxon>
    </lineage>
</organism>
<feature type="active site" description="Charge relay system" evidence="7">
    <location>
        <position position="444"/>
    </location>
</feature>
<keyword evidence="7" id="KW-0378">Hydrolase</keyword>
<evidence type="ECO:0000256" key="4">
    <source>
        <dbReference type="ARBA" id="ARBA00022490"/>
    </source>
</evidence>
<evidence type="ECO:0000313" key="13">
    <source>
        <dbReference type="Proteomes" id="UP000183107"/>
    </source>
</evidence>
<protein>
    <submittedName>
        <fullName evidence="12">Serine protease, subtilisin family</fullName>
    </submittedName>
</protein>
<gene>
    <name evidence="12" type="ORF">SAMN05216386_0673</name>
</gene>
<evidence type="ECO:0000256" key="2">
    <source>
        <dbReference type="ARBA" id="ARBA00004496"/>
    </source>
</evidence>
<comment type="subcellular location">
    <subcellularLocation>
        <location evidence="1">Cell projection</location>
        <location evidence="1">Cilium</location>
    </subcellularLocation>
    <subcellularLocation>
        <location evidence="2">Cytoplasm</location>
    </subcellularLocation>
</comment>
<keyword evidence="7" id="KW-0720">Serine protease</keyword>